<dbReference type="EMBL" id="FNXT01000322">
    <property type="protein sequence ID" value="SZX63475.1"/>
    <property type="molecule type" value="Genomic_DNA"/>
</dbReference>
<dbReference type="InterPro" id="IPR036322">
    <property type="entry name" value="WD40_repeat_dom_sf"/>
</dbReference>
<name>A0A383VD27_TETOB</name>
<protein>
    <submittedName>
        <fullName evidence="3">Uncharacterized protein</fullName>
    </submittedName>
</protein>
<dbReference type="SUPFAM" id="SSF50978">
    <property type="entry name" value="WD40 repeat-like"/>
    <property type="match status" value="1"/>
</dbReference>
<organism evidence="3 4">
    <name type="scientific">Tetradesmus obliquus</name>
    <name type="common">Green alga</name>
    <name type="synonym">Acutodesmus obliquus</name>
    <dbReference type="NCBI Taxonomy" id="3088"/>
    <lineage>
        <taxon>Eukaryota</taxon>
        <taxon>Viridiplantae</taxon>
        <taxon>Chlorophyta</taxon>
        <taxon>core chlorophytes</taxon>
        <taxon>Chlorophyceae</taxon>
        <taxon>CS clade</taxon>
        <taxon>Sphaeropleales</taxon>
        <taxon>Scenedesmaceae</taxon>
        <taxon>Tetradesmus</taxon>
    </lineage>
</organism>
<evidence type="ECO:0000256" key="1">
    <source>
        <dbReference type="PROSITE-ProRule" id="PRU00221"/>
    </source>
</evidence>
<feature type="compositionally biased region" description="Low complexity" evidence="2">
    <location>
        <begin position="816"/>
        <end position="827"/>
    </location>
</feature>
<dbReference type="InterPro" id="IPR001680">
    <property type="entry name" value="WD40_rpt"/>
</dbReference>
<feature type="compositionally biased region" description="Low complexity" evidence="2">
    <location>
        <begin position="647"/>
        <end position="674"/>
    </location>
</feature>
<dbReference type="Gene3D" id="2.130.10.10">
    <property type="entry name" value="YVTN repeat-like/Quinoprotein amine dehydrogenase"/>
    <property type="match status" value="1"/>
</dbReference>
<dbReference type="Proteomes" id="UP000256970">
    <property type="component" value="Unassembled WGS sequence"/>
</dbReference>
<accession>A0A383VD27</accession>
<feature type="compositionally biased region" description="Low complexity" evidence="2">
    <location>
        <begin position="797"/>
        <end position="806"/>
    </location>
</feature>
<dbReference type="STRING" id="3088.A0A383VD27"/>
<feature type="region of interest" description="Disordered" evidence="2">
    <location>
        <begin position="715"/>
        <end position="850"/>
    </location>
</feature>
<dbReference type="InterPro" id="IPR015943">
    <property type="entry name" value="WD40/YVTN_repeat-like_dom_sf"/>
</dbReference>
<feature type="region of interest" description="Disordered" evidence="2">
    <location>
        <begin position="647"/>
        <end position="676"/>
    </location>
</feature>
<reference evidence="3 4" key="1">
    <citation type="submission" date="2016-10" db="EMBL/GenBank/DDBJ databases">
        <authorList>
            <person name="Cai Z."/>
        </authorList>
    </citation>
    <scope>NUCLEOTIDE SEQUENCE [LARGE SCALE GENOMIC DNA]</scope>
</reference>
<feature type="region of interest" description="Disordered" evidence="2">
    <location>
        <begin position="868"/>
        <end position="1044"/>
    </location>
</feature>
<feature type="compositionally biased region" description="Polar residues" evidence="2">
    <location>
        <begin position="423"/>
        <end position="433"/>
    </location>
</feature>
<evidence type="ECO:0000256" key="2">
    <source>
        <dbReference type="SAM" id="MobiDB-lite"/>
    </source>
</evidence>
<dbReference type="PROSITE" id="PS50082">
    <property type="entry name" value="WD_REPEATS_2"/>
    <property type="match status" value="1"/>
</dbReference>
<feature type="compositionally biased region" description="Low complexity" evidence="2">
    <location>
        <begin position="868"/>
        <end position="878"/>
    </location>
</feature>
<evidence type="ECO:0000313" key="4">
    <source>
        <dbReference type="Proteomes" id="UP000256970"/>
    </source>
</evidence>
<dbReference type="AlphaFoldDB" id="A0A383VD27"/>
<feature type="repeat" description="WD" evidence="1">
    <location>
        <begin position="123"/>
        <end position="162"/>
    </location>
</feature>
<feature type="compositionally biased region" description="Low complexity" evidence="2">
    <location>
        <begin position="911"/>
        <end position="1010"/>
    </location>
</feature>
<sequence length="1203" mass="124905">MSQIVLVRLDKPQWSYGSALAQTRHCRLDPSSTQHAASVDEQGILHYFHFDAASKASTELLSFQLQLCSPEPDAAPEPIQQPWSFEFVPGLPGEIMLVQANSCRILYASLPRQGTNASDVFLFGSHSARVTCITTNGNIALSGCSEGSLRLWRMADGQLADAAVAEQAGTAVTAVECVGPLMVAAGTAAGSITLYNTASGRLLAVQRLLAGPGPVTALAAWLDPQLLSAAALAAPGPGVPDGGGVLPGSNIGAPWRGLGASQGDAAAAPPAALLAAAGPAGQLQLYQASLPGPHSWHTLHSSSPGSLAGPITAVAFSPAGDTLAVAGPAVQLLGTDATAVAAAGGQPGAVSLYSISSSSSSSRGLQLWQQWCVRSLPVGLAVLPSSGVQLLTGRQLGATQVLHLLITPELGSSVVLTASQPLEDPTAQQQQHRGMSPAARRLGSSPVNQQQQQQRLGMSPAATARSLSSSPVRHQYSPAAAASLDQLEYAAGLDDSELRLQQQQQWDSPAAAEGPAAAGMQDLPADLLNIAERDLSALAEAIAAADAPGESDLAALLDSLVAEATAALEDQVIGEAAADAAAAAAGTGAADAEGLQQQQAALGTNDAIDWHRSDIQQQQQQQSAAVPAAGARRHLFDGGELQSAGLAASPAAAAGSSPPEPEAAGAAAAAESASWFRKPSTLPTLRSWMDRAAVLSAGTAAEGPTALDLEALAEEMQQQATQQQQQRAAGSAPAEAGLAASSAQQQQQQQQQADEVLEARHPGLPEEDAAAEEFEEDAAAAAAAAGEDELPCESTFQELQLQQQQEQEQEHEGTHSPSPADAAAPRSHWQQDSPTGAAAEQQQEEADAEALLSFAGCGTAAEPAARLPAGAAAAAAAADNDEECEPRPRQLPAALQRPPSSAGQPASHPSALQQQQQQQQTGLAAAARAAGLGRLGLPQSARRPPAAWAAAAVHVTRAGAADDWQQQQQQQWGKEQQQQQQQQLIEQQVGVPPRPQQQQQQQQQRVQSRPLNVKERLSLRRAQQQQQQQQQDKENAPAAAGQGVSARGKAAAAAAAAAMLPAMPASDHPLASAVMNSSRLLERKLQEAQQPPQVCVDPTAPAAMRLAVQLAELDLPLEQQQYIDLQDLQDIPTPTHARKLVPKQLDARWVASRSLKPQLDTLFNPQEWQPGSVAPQVLLLPSWPTPQQVVQQLLWPGMQQDAA</sequence>
<keyword evidence="4" id="KW-1185">Reference proteome</keyword>
<feature type="region of interest" description="Disordered" evidence="2">
    <location>
        <begin position="423"/>
        <end position="474"/>
    </location>
</feature>
<feature type="compositionally biased region" description="Acidic residues" evidence="2">
    <location>
        <begin position="765"/>
        <end position="778"/>
    </location>
</feature>
<gene>
    <name evidence="3" type="ORF">BQ4739_LOCUS4016</name>
</gene>
<feature type="compositionally biased region" description="Low complexity" evidence="2">
    <location>
        <begin position="715"/>
        <end position="753"/>
    </location>
</feature>
<keyword evidence="1" id="KW-0853">WD repeat</keyword>
<evidence type="ECO:0000313" key="3">
    <source>
        <dbReference type="EMBL" id="SZX63475.1"/>
    </source>
</evidence>
<proteinExistence type="predicted"/>